<evidence type="ECO:0000313" key="2">
    <source>
        <dbReference type="EMBL" id="RNF02159.1"/>
    </source>
</evidence>
<gene>
    <name evidence="2" type="ORF">Tco025E_08495</name>
</gene>
<proteinExistence type="predicted"/>
<evidence type="ECO:0000256" key="1">
    <source>
        <dbReference type="SAM" id="MobiDB-lite"/>
    </source>
</evidence>
<dbReference type="GeneID" id="40322106"/>
<evidence type="ECO:0000313" key="3">
    <source>
        <dbReference type="Proteomes" id="UP000284403"/>
    </source>
</evidence>
<dbReference type="RefSeq" id="XP_029224603.1">
    <property type="nucleotide sequence ID" value="XM_029375342.1"/>
</dbReference>
<feature type="compositionally biased region" description="Low complexity" evidence="1">
    <location>
        <begin position="81"/>
        <end position="100"/>
    </location>
</feature>
<sequence>MRQGRRALAASWGSAAMVRAKGTRARATYPLSGGGLSVSGWKAGKEPRRFALTRHCARTTAGGTGYPASMQSPPGERRRASSSAAAREAPTGTPAMTPAARLCNFSRRPSADGEAVLQSATAP</sequence>
<protein>
    <submittedName>
        <fullName evidence="2">Uncharacterized protein</fullName>
    </submittedName>
</protein>
<dbReference type="EMBL" id="MKKU01000786">
    <property type="protein sequence ID" value="RNF02159.1"/>
    <property type="molecule type" value="Genomic_DNA"/>
</dbReference>
<dbReference type="AlphaFoldDB" id="A0A3R7K5Q2"/>
<dbReference type="Proteomes" id="UP000284403">
    <property type="component" value="Unassembled WGS sequence"/>
</dbReference>
<keyword evidence="3" id="KW-1185">Reference proteome</keyword>
<accession>A0A3R7K5Q2</accession>
<comment type="caution">
    <text evidence="2">The sequence shown here is derived from an EMBL/GenBank/DDBJ whole genome shotgun (WGS) entry which is preliminary data.</text>
</comment>
<organism evidence="2 3">
    <name type="scientific">Trypanosoma conorhini</name>
    <dbReference type="NCBI Taxonomy" id="83891"/>
    <lineage>
        <taxon>Eukaryota</taxon>
        <taxon>Discoba</taxon>
        <taxon>Euglenozoa</taxon>
        <taxon>Kinetoplastea</taxon>
        <taxon>Metakinetoplastina</taxon>
        <taxon>Trypanosomatida</taxon>
        <taxon>Trypanosomatidae</taxon>
        <taxon>Trypanosoma</taxon>
    </lineage>
</organism>
<reference evidence="2 3" key="1">
    <citation type="journal article" date="2018" name="BMC Genomics">
        <title>Genomic comparison of Trypanosoma conorhini and Trypanosoma rangeli to Trypanosoma cruzi strains of high and low virulence.</title>
        <authorList>
            <person name="Bradwell K.R."/>
            <person name="Koparde V.N."/>
            <person name="Matveyev A.V."/>
            <person name="Serrano M.G."/>
            <person name="Alves J.M."/>
            <person name="Parikh H."/>
            <person name="Huang B."/>
            <person name="Lee V."/>
            <person name="Espinosa-Alvarez O."/>
            <person name="Ortiz P.A."/>
            <person name="Costa-Martins A.G."/>
            <person name="Teixeira M.M."/>
            <person name="Buck G.A."/>
        </authorList>
    </citation>
    <scope>NUCLEOTIDE SEQUENCE [LARGE SCALE GENOMIC DNA]</scope>
    <source>
        <strain evidence="2 3">025E</strain>
    </source>
</reference>
<feature type="region of interest" description="Disordered" evidence="1">
    <location>
        <begin position="58"/>
        <end position="123"/>
    </location>
</feature>
<name>A0A3R7K5Q2_9TRYP</name>